<gene>
    <name evidence="1" type="ORF">SRL2020028_56880</name>
</gene>
<organism evidence="1 2">
    <name type="scientific">Mycobacterium kiyosense</name>
    <dbReference type="NCBI Taxonomy" id="2871094"/>
    <lineage>
        <taxon>Bacteria</taxon>
        <taxon>Bacillati</taxon>
        <taxon>Actinomycetota</taxon>
        <taxon>Actinomycetes</taxon>
        <taxon>Mycobacteriales</taxon>
        <taxon>Mycobacteriaceae</taxon>
        <taxon>Mycobacterium</taxon>
    </lineage>
</organism>
<evidence type="ECO:0000313" key="1">
    <source>
        <dbReference type="EMBL" id="GLB86432.1"/>
    </source>
</evidence>
<protein>
    <submittedName>
        <fullName evidence="1">Uncharacterized protein</fullName>
    </submittedName>
</protein>
<reference evidence="1" key="1">
    <citation type="submission" date="2022-07" db="EMBL/GenBank/DDBJ databases">
        <title>Mycobacterium kiyosense sp. nov., scotochromogenic slow-glowing species isolated from respiratory specimens.</title>
        <authorList>
            <person name="Fukano H."/>
            <person name="Kazumi Y."/>
            <person name="Sakagami N."/>
            <person name="Ato M."/>
            <person name="Mitarai S."/>
            <person name="Hoshino Y."/>
        </authorList>
    </citation>
    <scope>NUCLEOTIDE SEQUENCE</scope>
    <source>
        <strain evidence="1">SRL2020-028</strain>
    </source>
</reference>
<dbReference type="Proteomes" id="UP001165663">
    <property type="component" value="Unassembled WGS sequence"/>
</dbReference>
<dbReference type="EMBL" id="BRXE01000141">
    <property type="protein sequence ID" value="GLB86432.1"/>
    <property type="molecule type" value="Genomic_DNA"/>
</dbReference>
<sequence>MEDPNPAGSVPAVLIPSGWAISDLRIVCPLATRVKVVHKFDVTRSNKDHASRGQFSIESLISLHQFCYLS</sequence>
<evidence type="ECO:0000313" key="2">
    <source>
        <dbReference type="Proteomes" id="UP001165663"/>
    </source>
</evidence>
<proteinExistence type="predicted"/>
<name>A0AA37V4E1_9MYCO</name>
<accession>A0AA37V4E1</accession>
<dbReference type="AlphaFoldDB" id="A0AA37V4E1"/>
<comment type="caution">
    <text evidence="1">The sequence shown here is derived from an EMBL/GenBank/DDBJ whole genome shotgun (WGS) entry which is preliminary data.</text>
</comment>